<dbReference type="InterPro" id="IPR001227">
    <property type="entry name" value="Ac_transferase_dom_sf"/>
</dbReference>
<dbReference type="SMART" id="SM00827">
    <property type="entry name" value="PKS_AT"/>
    <property type="match status" value="1"/>
</dbReference>
<dbReference type="InterPro" id="IPR016035">
    <property type="entry name" value="Acyl_Trfase/lysoPLipase"/>
</dbReference>
<keyword evidence="3" id="KW-0012">Acyltransferase</keyword>
<sequence>MIILRNLWLFPGQGGQNPGMLDQVDPQLKEQVEKWTNVKLLDTAEGYQDSVQIQLSILLLQIDQVDQLKKLGWQPTLVAGHSLGIFAAAYAAGVINKEDIFKLVTLRAKLMQECYPEGYGMGVVVGLSRPEVKKLVAEVHSDTNPVYISNQNSEMQNTISGKLIAIKQVLALAKENGASKAKLLHVPNPSHSPLMQKTADQLNTFIAQLNLHQPSCIYLANYNGHAVRSLKDIKYDLGNNVIYPVLWETMMQVALEYQPDVSSEFSPGTAFTKLLKAKTDQLHMVTLSAMSIDDADYLFNKWEKKE</sequence>
<keyword evidence="2 6" id="KW-0808">Transferase</keyword>
<dbReference type="SUPFAM" id="SSF55048">
    <property type="entry name" value="Probable ACP-binding domain of malonyl-CoA ACP transacylase"/>
    <property type="match status" value="1"/>
</dbReference>
<evidence type="ECO:0000256" key="2">
    <source>
        <dbReference type="ARBA" id="ARBA00022679"/>
    </source>
</evidence>
<evidence type="ECO:0000256" key="4">
    <source>
        <dbReference type="ARBA" id="ARBA00048462"/>
    </source>
</evidence>
<dbReference type="eggNOG" id="COG0331">
    <property type="taxonomic scope" value="Bacteria"/>
</dbReference>
<evidence type="ECO:0000313" key="6">
    <source>
        <dbReference type="EMBL" id="KRL23223.1"/>
    </source>
</evidence>
<dbReference type="GO" id="GO:0005829">
    <property type="term" value="C:cytosol"/>
    <property type="evidence" value="ECO:0007669"/>
    <property type="project" value="TreeGrafter"/>
</dbReference>
<dbReference type="RefSeq" id="WP_338107502.1">
    <property type="nucleotide sequence ID" value="NZ_AZEL01000026.1"/>
</dbReference>
<evidence type="ECO:0000256" key="1">
    <source>
        <dbReference type="ARBA" id="ARBA00013258"/>
    </source>
</evidence>
<dbReference type="GO" id="GO:0004314">
    <property type="term" value="F:[acyl-carrier-protein] S-malonyltransferase activity"/>
    <property type="evidence" value="ECO:0007669"/>
    <property type="project" value="UniProtKB-EC"/>
</dbReference>
<organism evidence="6 7">
    <name type="scientific">Lactobacillus gallinarum DSM 10532 = JCM 2011</name>
    <dbReference type="NCBI Taxonomy" id="1423748"/>
    <lineage>
        <taxon>Bacteria</taxon>
        <taxon>Bacillati</taxon>
        <taxon>Bacillota</taxon>
        <taxon>Bacilli</taxon>
        <taxon>Lactobacillales</taxon>
        <taxon>Lactobacillaceae</taxon>
        <taxon>Lactobacillus</taxon>
    </lineage>
</organism>
<name>A0A0R1NSE2_9LACO</name>
<dbReference type="GO" id="GO:0006633">
    <property type="term" value="P:fatty acid biosynthetic process"/>
    <property type="evidence" value="ECO:0007669"/>
    <property type="project" value="TreeGrafter"/>
</dbReference>
<accession>A0A0R1NSE2</accession>
<dbReference type="SUPFAM" id="SSF52151">
    <property type="entry name" value="FabD/lysophospholipase-like"/>
    <property type="match status" value="1"/>
</dbReference>
<dbReference type="InterPro" id="IPR014043">
    <property type="entry name" value="Acyl_transferase_dom"/>
</dbReference>
<comment type="caution">
    <text evidence="6">The sequence shown here is derived from an EMBL/GenBank/DDBJ whole genome shotgun (WGS) entry which is preliminary data.</text>
</comment>
<dbReference type="InterPro" id="IPR050858">
    <property type="entry name" value="Mal-CoA-ACP_Trans/PKS_FabD"/>
</dbReference>
<dbReference type="EC" id="2.3.1.39" evidence="1"/>
<dbReference type="EMBL" id="AZEL01000026">
    <property type="protein sequence ID" value="KRL23223.1"/>
    <property type="molecule type" value="Genomic_DNA"/>
</dbReference>
<comment type="catalytic activity">
    <reaction evidence="4">
        <text>holo-[ACP] + malonyl-CoA = malonyl-[ACP] + CoA</text>
        <dbReference type="Rhea" id="RHEA:41792"/>
        <dbReference type="Rhea" id="RHEA-COMP:9623"/>
        <dbReference type="Rhea" id="RHEA-COMP:9685"/>
        <dbReference type="ChEBI" id="CHEBI:57287"/>
        <dbReference type="ChEBI" id="CHEBI:57384"/>
        <dbReference type="ChEBI" id="CHEBI:64479"/>
        <dbReference type="ChEBI" id="CHEBI:78449"/>
        <dbReference type="EC" id="2.3.1.39"/>
    </reaction>
</comment>
<dbReference type="STRING" id="1423748.FC37_GL000949"/>
<dbReference type="AlphaFoldDB" id="A0A0R1NSE2"/>
<dbReference type="Gene3D" id="3.40.366.10">
    <property type="entry name" value="Malonyl-Coenzyme A Acyl Carrier Protein, domain 2"/>
    <property type="match status" value="1"/>
</dbReference>
<reference evidence="6 7" key="1">
    <citation type="journal article" date="2015" name="Genome Announc.">
        <title>Expanding the biotechnology potential of lactobacilli through comparative genomics of 213 strains and associated genera.</title>
        <authorList>
            <person name="Sun Z."/>
            <person name="Harris H.M."/>
            <person name="McCann A."/>
            <person name="Guo C."/>
            <person name="Argimon S."/>
            <person name="Zhang W."/>
            <person name="Yang X."/>
            <person name="Jeffery I.B."/>
            <person name="Cooney J.C."/>
            <person name="Kagawa T.F."/>
            <person name="Liu W."/>
            <person name="Song Y."/>
            <person name="Salvetti E."/>
            <person name="Wrobel A."/>
            <person name="Rasinkangas P."/>
            <person name="Parkhill J."/>
            <person name="Rea M.C."/>
            <person name="O'Sullivan O."/>
            <person name="Ritari J."/>
            <person name="Douillard F.P."/>
            <person name="Paul Ross R."/>
            <person name="Yang R."/>
            <person name="Briner A.E."/>
            <person name="Felis G.E."/>
            <person name="de Vos W.M."/>
            <person name="Barrangou R."/>
            <person name="Klaenhammer T.R."/>
            <person name="Caufield P.W."/>
            <person name="Cui Y."/>
            <person name="Zhang H."/>
            <person name="O'Toole P.W."/>
        </authorList>
    </citation>
    <scope>NUCLEOTIDE SEQUENCE [LARGE SCALE GENOMIC DNA]</scope>
    <source>
        <strain evidence="6 7">DSM 10532</strain>
    </source>
</reference>
<protein>
    <recommendedName>
        <fullName evidence="1">[acyl-carrier-protein] S-malonyltransferase</fullName>
        <ecNumber evidence="1">2.3.1.39</ecNumber>
    </recommendedName>
</protein>
<evidence type="ECO:0000256" key="3">
    <source>
        <dbReference type="ARBA" id="ARBA00023315"/>
    </source>
</evidence>
<proteinExistence type="predicted"/>
<feature type="domain" description="Malonyl-CoA:ACP transacylase (MAT)" evidence="5">
    <location>
        <begin position="9"/>
        <end position="294"/>
    </location>
</feature>
<evidence type="ECO:0000313" key="7">
    <source>
        <dbReference type="Proteomes" id="UP000051311"/>
    </source>
</evidence>
<dbReference type="PANTHER" id="PTHR42681:SF1">
    <property type="entry name" value="MALONYL-COA-ACYL CARRIER PROTEIN TRANSACYLASE, MITOCHONDRIAL"/>
    <property type="match status" value="1"/>
</dbReference>
<dbReference type="Proteomes" id="UP000051311">
    <property type="component" value="Unassembled WGS sequence"/>
</dbReference>
<evidence type="ECO:0000259" key="5">
    <source>
        <dbReference type="SMART" id="SM00827"/>
    </source>
</evidence>
<gene>
    <name evidence="6" type="ORF">FC37_GL000949</name>
</gene>
<dbReference type="Gene3D" id="3.30.70.250">
    <property type="entry name" value="Malonyl-CoA ACP transacylase, ACP-binding"/>
    <property type="match status" value="1"/>
</dbReference>
<dbReference type="PANTHER" id="PTHR42681">
    <property type="entry name" value="MALONYL-COA-ACYL CARRIER PROTEIN TRANSACYLASE, MITOCHONDRIAL"/>
    <property type="match status" value="1"/>
</dbReference>
<dbReference type="PATRIC" id="fig|1423748.3.peg.995"/>
<dbReference type="InterPro" id="IPR016036">
    <property type="entry name" value="Malonyl_transacylase_ACP-bd"/>
</dbReference>
<dbReference type="Pfam" id="PF00698">
    <property type="entry name" value="Acyl_transf_1"/>
    <property type="match status" value="1"/>
</dbReference>